<dbReference type="Gene3D" id="2.60.120.10">
    <property type="entry name" value="Jelly Rolls"/>
    <property type="match status" value="1"/>
</dbReference>
<dbReference type="PANTHER" id="PTHR15497:SF1">
    <property type="entry name" value="3-HYDROXYANTHRANILATE 3,4-DIOXYGENASE"/>
    <property type="match status" value="1"/>
</dbReference>
<evidence type="ECO:0000256" key="7">
    <source>
        <dbReference type="HAMAP-Rule" id="MF_00825"/>
    </source>
</evidence>
<dbReference type="HAMAP" id="MF_00825">
    <property type="entry name" value="3_HAO"/>
    <property type="match status" value="1"/>
</dbReference>
<accession>A0ABP9EZW3</accession>
<reference evidence="9" key="1">
    <citation type="journal article" date="2019" name="Int. J. Syst. Evol. Microbiol.">
        <title>The Global Catalogue of Microorganisms (GCM) 10K type strain sequencing project: providing services to taxonomists for standard genome sequencing and annotation.</title>
        <authorList>
            <consortium name="The Broad Institute Genomics Platform"/>
            <consortium name="The Broad Institute Genome Sequencing Center for Infectious Disease"/>
            <person name="Wu L."/>
            <person name="Ma J."/>
        </authorList>
    </citation>
    <scope>NUCLEOTIDE SEQUENCE [LARGE SCALE GENOMIC DNA]</scope>
    <source>
        <strain evidence="9">JCM 18401</strain>
    </source>
</reference>
<feature type="binding site" evidence="7">
    <location>
        <position position="56"/>
    </location>
    <ligand>
        <name>substrate</name>
    </ligand>
</feature>
<comment type="cofactor">
    <cofactor evidence="7">
        <name>Fe(2+)</name>
        <dbReference type="ChEBI" id="CHEBI:29033"/>
    </cofactor>
    <text evidence="7">Binds 2 Fe(2+) ions per subunit.</text>
</comment>
<evidence type="ECO:0000256" key="6">
    <source>
        <dbReference type="ARBA" id="ARBA00023004"/>
    </source>
</evidence>
<dbReference type="EMBL" id="BAABJZ010000066">
    <property type="protein sequence ID" value="GAA4886599.1"/>
    <property type="molecule type" value="Genomic_DNA"/>
</dbReference>
<dbReference type="SUPFAM" id="SSF51182">
    <property type="entry name" value="RmlC-like cupins"/>
    <property type="match status" value="1"/>
</dbReference>
<feature type="binding site" evidence="7">
    <location>
        <position position="94"/>
    </location>
    <ligand>
        <name>Fe cation</name>
        <dbReference type="ChEBI" id="CHEBI:24875"/>
        <label>1</label>
        <note>catalytic</note>
    </ligand>
</feature>
<keyword evidence="3 7" id="KW-0479">Metal-binding</keyword>
<evidence type="ECO:0000313" key="8">
    <source>
        <dbReference type="EMBL" id="GAA4886599.1"/>
    </source>
</evidence>
<keyword evidence="5 7" id="KW-0560">Oxidoreductase</keyword>
<feature type="binding site" evidence="7">
    <location>
        <position position="164"/>
    </location>
    <ligand>
        <name>Fe cation</name>
        <dbReference type="ChEBI" id="CHEBI:24875"/>
        <label>2</label>
    </ligand>
</feature>
<evidence type="ECO:0000256" key="1">
    <source>
        <dbReference type="ARBA" id="ARBA00002752"/>
    </source>
</evidence>
<keyword evidence="9" id="KW-1185">Reference proteome</keyword>
<protein>
    <recommendedName>
        <fullName evidence="7">3-hydroxyanthranilate 3,4-dioxygenase</fullName>
        <ecNumber evidence="7">1.13.11.6</ecNumber>
    </recommendedName>
    <alternativeName>
        <fullName evidence="7">3-hydroxyanthranilate oxygenase</fullName>
        <shortName evidence="7">3-HAO</shortName>
    </alternativeName>
    <alternativeName>
        <fullName evidence="7">3-hydroxyanthranilic acid dioxygenase</fullName>
        <shortName evidence="7">HAD</shortName>
    </alternativeName>
</protein>
<feature type="binding site" evidence="7">
    <location>
        <position position="127"/>
    </location>
    <ligand>
        <name>Fe cation</name>
        <dbReference type="ChEBI" id="CHEBI:24875"/>
        <label>2</label>
    </ligand>
</feature>
<dbReference type="Proteomes" id="UP001499988">
    <property type="component" value="Unassembled WGS sequence"/>
</dbReference>
<feature type="binding site" evidence="7">
    <location>
        <position position="56"/>
    </location>
    <ligand>
        <name>Fe cation</name>
        <dbReference type="ChEBI" id="CHEBI:24875"/>
        <label>1</label>
        <note>catalytic</note>
    </ligand>
</feature>
<evidence type="ECO:0000256" key="3">
    <source>
        <dbReference type="ARBA" id="ARBA00022723"/>
    </source>
</evidence>
<dbReference type="Pfam" id="PF06052">
    <property type="entry name" value="3-HAO"/>
    <property type="match status" value="1"/>
</dbReference>
<feature type="binding site" evidence="7">
    <location>
        <position position="109"/>
    </location>
    <ligand>
        <name>substrate</name>
    </ligand>
</feature>
<evidence type="ECO:0000256" key="2">
    <source>
        <dbReference type="ARBA" id="ARBA00022642"/>
    </source>
</evidence>
<keyword evidence="4 7" id="KW-0223">Dioxygenase</keyword>
<feature type="binding site" evidence="7">
    <location>
        <position position="98"/>
    </location>
    <ligand>
        <name>substrate</name>
    </ligand>
</feature>
<comment type="similarity">
    <text evidence="7">Belongs to the 3-HAO family.</text>
</comment>
<sequence length="192" mass="21643">MSKLAAFNFKAWIDEHRHLLKPPVGNQQIWTDTDMMVTVVGGPNQRTDFHDDPVEEFFYQLEGDMVLKVIEAGEIRDVPIREGEIFFLPKHVRHSPQRPMPGSIGLVIEPKRQLGELDGFEWYCFECGARVHRVEVQLKSIVDDLPPLYQAFYADEQARTCPGCGALHPGKEPPHGWVTLASGPDLVAKGAQ</sequence>
<proteinExistence type="inferred from homology"/>
<comment type="catalytic activity">
    <reaction evidence="7">
        <text>3-hydroxyanthranilate + O2 = (2Z,4Z)-2-amino-3-carboxymuconate 6-semialdehyde</text>
        <dbReference type="Rhea" id="RHEA:17953"/>
        <dbReference type="ChEBI" id="CHEBI:15379"/>
        <dbReference type="ChEBI" id="CHEBI:36559"/>
        <dbReference type="ChEBI" id="CHEBI:77612"/>
        <dbReference type="EC" id="1.13.11.6"/>
    </reaction>
</comment>
<dbReference type="InterPro" id="IPR014710">
    <property type="entry name" value="RmlC-like_jellyroll"/>
</dbReference>
<dbReference type="NCBIfam" id="NF009763">
    <property type="entry name" value="PRK13264.1"/>
    <property type="match status" value="1"/>
</dbReference>
<dbReference type="InterPro" id="IPR011051">
    <property type="entry name" value="RmlC_Cupin_sf"/>
</dbReference>
<organism evidence="8 9">
    <name type="scientific">Ferrimonas pelagia</name>
    <dbReference type="NCBI Taxonomy" id="1177826"/>
    <lineage>
        <taxon>Bacteria</taxon>
        <taxon>Pseudomonadati</taxon>
        <taxon>Pseudomonadota</taxon>
        <taxon>Gammaproteobacteria</taxon>
        <taxon>Alteromonadales</taxon>
        <taxon>Ferrimonadaceae</taxon>
        <taxon>Ferrimonas</taxon>
    </lineage>
</organism>
<dbReference type="InterPro" id="IPR010329">
    <property type="entry name" value="3hydroanth_dOase"/>
</dbReference>
<evidence type="ECO:0000256" key="5">
    <source>
        <dbReference type="ARBA" id="ARBA00023002"/>
    </source>
</evidence>
<dbReference type="CDD" id="cd06123">
    <property type="entry name" value="cupin_HAO"/>
    <property type="match status" value="1"/>
</dbReference>
<comment type="pathway">
    <text evidence="7">Cofactor biosynthesis; NAD(+) biosynthesis; quinolinate from L-kynurenine: step 3/3.</text>
</comment>
<comment type="caution">
    <text evidence="8">The sequence shown here is derived from an EMBL/GenBank/DDBJ whole genome shotgun (WGS) entry which is preliminary data.</text>
</comment>
<name>A0ABP9EZW3_9GAMM</name>
<feature type="binding site" evidence="7">
    <location>
        <position position="46"/>
    </location>
    <ligand>
        <name>O2</name>
        <dbReference type="ChEBI" id="CHEBI:15379"/>
    </ligand>
</feature>
<gene>
    <name evidence="7" type="primary">nbaC</name>
    <name evidence="8" type="ORF">GCM10023333_19990</name>
</gene>
<dbReference type="RefSeq" id="WP_345335236.1">
    <property type="nucleotide sequence ID" value="NZ_BAABJZ010000066.1"/>
</dbReference>
<feature type="binding site" evidence="7">
    <location>
        <position position="50"/>
    </location>
    <ligand>
        <name>Fe cation</name>
        <dbReference type="ChEBI" id="CHEBI:24875"/>
        <label>1</label>
        <note>catalytic</note>
    </ligand>
</feature>
<evidence type="ECO:0000313" key="9">
    <source>
        <dbReference type="Proteomes" id="UP001499988"/>
    </source>
</evidence>
<dbReference type="PANTHER" id="PTHR15497">
    <property type="entry name" value="3-HYDROXYANTHRANILATE 3,4-DIOXYGENASE"/>
    <property type="match status" value="1"/>
</dbReference>
<keyword evidence="2 7" id="KW-0662">Pyridine nucleotide biosynthesis</keyword>
<dbReference type="NCBIfam" id="TIGR03037">
    <property type="entry name" value="anthran_nbaC"/>
    <property type="match status" value="1"/>
</dbReference>
<dbReference type="EC" id="1.13.11.6" evidence="7"/>
<feature type="binding site" evidence="7">
    <location>
        <position position="161"/>
    </location>
    <ligand>
        <name>Fe cation</name>
        <dbReference type="ChEBI" id="CHEBI:24875"/>
        <label>2</label>
    </ligand>
</feature>
<evidence type="ECO:0000256" key="4">
    <source>
        <dbReference type="ARBA" id="ARBA00022964"/>
    </source>
</evidence>
<comment type="subunit">
    <text evidence="7">Homodimer.</text>
</comment>
<keyword evidence="6 7" id="KW-0408">Iron</keyword>
<comment type="function">
    <text evidence="1 7">Catalyzes the oxidative ring opening of 3-hydroxyanthranilate to 2-amino-3-carboxymuconate semialdehyde, which spontaneously cyclizes to quinolinate.</text>
</comment>
<feature type="binding site" evidence="7">
    <location>
        <position position="124"/>
    </location>
    <ligand>
        <name>Fe cation</name>
        <dbReference type="ChEBI" id="CHEBI:24875"/>
        <label>2</label>
    </ligand>
</feature>